<keyword evidence="2" id="KW-0175">Coiled coil</keyword>
<dbReference type="PROSITE" id="PS50031">
    <property type="entry name" value="EH"/>
    <property type="match status" value="2"/>
</dbReference>
<feature type="compositionally biased region" description="Basic and acidic residues" evidence="3">
    <location>
        <begin position="808"/>
        <end position="824"/>
    </location>
</feature>
<dbReference type="Proteomes" id="UP000092600">
    <property type="component" value="Unassembled WGS sequence"/>
</dbReference>
<evidence type="ECO:0000313" key="6">
    <source>
        <dbReference type="EMBL" id="OAY67435.1"/>
    </source>
</evidence>
<organism evidence="6 7">
    <name type="scientific">Ananas comosus</name>
    <name type="common">Pineapple</name>
    <name type="synonym">Ananas ananas</name>
    <dbReference type="NCBI Taxonomy" id="4615"/>
    <lineage>
        <taxon>Eukaryota</taxon>
        <taxon>Viridiplantae</taxon>
        <taxon>Streptophyta</taxon>
        <taxon>Embryophyta</taxon>
        <taxon>Tracheophyta</taxon>
        <taxon>Spermatophyta</taxon>
        <taxon>Magnoliopsida</taxon>
        <taxon>Liliopsida</taxon>
        <taxon>Poales</taxon>
        <taxon>Bromeliaceae</taxon>
        <taxon>Bromelioideae</taxon>
        <taxon>Ananas</taxon>
    </lineage>
</organism>
<protein>
    <submittedName>
        <fullName evidence="6">Putative calcium-binding protein</fullName>
    </submittedName>
</protein>
<name>A0A199US30_ANACO</name>
<dbReference type="PANTHER" id="PTHR11216:SF175">
    <property type="entry name" value="OS06G0728600 PROTEIN"/>
    <property type="match status" value="1"/>
</dbReference>
<dbReference type="GO" id="GO:0016197">
    <property type="term" value="P:endosomal transport"/>
    <property type="evidence" value="ECO:0007669"/>
    <property type="project" value="TreeGrafter"/>
</dbReference>
<feature type="region of interest" description="Disordered" evidence="3">
    <location>
        <begin position="765"/>
        <end position="901"/>
    </location>
</feature>
<feature type="compositionally biased region" description="Polar residues" evidence="3">
    <location>
        <begin position="303"/>
        <end position="327"/>
    </location>
</feature>
<dbReference type="GO" id="GO:0006897">
    <property type="term" value="P:endocytosis"/>
    <property type="evidence" value="ECO:0007669"/>
    <property type="project" value="TreeGrafter"/>
</dbReference>
<feature type="domain" description="EH" evidence="4">
    <location>
        <begin position="4"/>
        <end position="94"/>
    </location>
</feature>
<gene>
    <name evidence="6" type="ORF">ACMD2_06677</name>
</gene>
<feature type="domain" description="EF-hand" evidence="5">
    <location>
        <begin position="39"/>
        <end position="72"/>
    </location>
</feature>
<feature type="region of interest" description="Disordered" evidence="3">
    <location>
        <begin position="1074"/>
        <end position="1130"/>
    </location>
</feature>
<dbReference type="GO" id="GO:0005509">
    <property type="term" value="F:calcium ion binding"/>
    <property type="evidence" value="ECO:0007669"/>
    <property type="project" value="InterPro"/>
</dbReference>
<dbReference type="PANTHER" id="PTHR11216">
    <property type="entry name" value="EH DOMAIN"/>
    <property type="match status" value="1"/>
</dbReference>
<dbReference type="InterPro" id="IPR002048">
    <property type="entry name" value="EF_hand_dom"/>
</dbReference>
<keyword evidence="1" id="KW-0106">Calcium</keyword>
<dbReference type="Gene3D" id="1.10.238.10">
    <property type="entry name" value="EF-hand"/>
    <property type="match status" value="2"/>
</dbReference>
<evidence type="ECO:0000259" key="4">
    <source>
        <dbReference type="PROSITE" id="PS50031"/>
    </source>
</evidence>
<feature type="compositionally biased region" description="Basic and acidic residues" evidence="3">
    <location>
        <begin position="1074"/>
        <end position="1087"/>
    </location>
</feature>
<dbReference type="InterPro" id="IPR018247">
    <property type="entry name" value="EF_Hand_1_Ca_BS"/>
</dbReference>
<dbReference type="Pfam" id="PF12763">
    <property type="entry name" value="EH"/>
    <property type="match status" value="2"/>
</dbReference>
<comment type="caution">
    <text evidence="6">The sequence shown here is derived from an EMBL/GenBank/DDBJ whole genome shotgun (WGS) entry which is preliminary data.</text>
</comment>
<dbReference type="EMBL" id="LSRQ01005554">
    <property type="protein sequence ID" value="OAY67435.1"/>
    <property type="molecule type" value="Genomic_DNA"/>
</dbReference>
<evidence type="ECO:0000313" key="7">
    <source>
        <dbReference type="Proteomes" id="UP000092600"/>
    </source>
</evidence>
<feature type="coiled-coil region" evidence="2">
    <location>
        <begin position="571"/>
        <end position="644"/>
    </location>
</feature>
<feature type="region of interest" description="Disordered" evidence="3">
    <location>
        <begin position="303"/>
        <end position="334"/>
    </location>
</feature>
<dbReference type="SMART" id="SM00054">
    <property type="entry name" value="EFh"/>
    <property type="match status" value="4"/>
</dbReference>
<dbReference type="InterPro" id="IPR000261">
    <property type="entry name" value="EH_dom"/>
</dbReference>
<feature type="compositionally biased region" description="Polar residues" evidence="3">
    <location>
        <begin position="508"/>
        <end position="524"/>
    </location>
</feature>
<feature type="domain" description="EF-hand" evidence="5">
    <location>
        <begin position="433"/>
        <end position="468"/>
    </location>
</feature>
<dbReference type="InterPro" id="IPR011992">
    <property type="entry name" value="EF-hand-dom_pair"/>
</dbReference>
<feature type="domain" description="EH" evidence="4">
    <location>
        <begin position="400"/>
        <end position="482"/>
    </location>
</feature>
<feature type="region of interest" description="Disordered" evidence="3">
    <location>
        <begin position="504"/>
        <end position="551"/>
    </location>
</feature>
<evidence type="ECO:0000256" key="3">
    <source>
        <dbReference type="SAM" id="MobiDB-lite"/>
    </source>
</evidence>
<dbReference type="PROSITE" id="PS50222">
    <property type="entry name" value="EF_HAND_2"/>
    <property type="match status" value="3"/>
</dbReference>
<dbReference type="PROSITE" id="PS00018">
    <property type="entry name" value="EF_HAND_1"/>
    <property type="match status" value="2"/>
</dbReference>
<evidence type="ECO:0000259" key="5">
    <source>
        <dbReference type="PROSITE" id="PS50222"/>
    </source>
</evidence>
<dbReference type="GO" id="GO:0005737">
    <property type="term" value="C:cytoplasm"/>
    <property type="evidence" value="ECO:0007669"/>
    <property type="project" value="TreeGrafter"/>
</dbReference>
<dbReference type="STRING" id="4615.A0A199US30"/>
<dbReference type="AlphaFoldDB" id="A0A199US30"/>
<feature type="domain" description="EF-hand" evidence="5">
    <location>
        <begin position="3"/>
        <end position="38"/>
    </location>
</feature>
<dbReference type="SUPFAM" id="SSF47473">
    <property type="entry name" value="EF-hand"/>
    <property type="match status" value="2"/>
</dbReference>
<feature type="compositionally biased region" description="Polar residues" evidence="3">
    <location>
        <begin position="536"/>
        <end position="546"/>
    </location>
</feature>
<dbReference type="CDD" id="cd00052">
    <property type="entry name" value="EH"/>
    <property type="match status" value="2"/>
</dbReference>
<accession>A0A199US30</accession>
<dbReference type="GO" id="GO:0005886">
    <property type="term" value="C:plasma membrane"/>
    <property type="evidence" value="ECO:0007669"/>
    <property type="project" value="TreeGrafter"/>
</dbReference>
<proteinExistence type="predicted"/>
<evidence type="ECO:0000256" key="1">
    <source>
        <dbReference type="ARBA" id="ARBA00022837"/>
    </source>
</evidence>
<reference evidence="6 7" key="1">
    <citation type="journal article" date="2016" name="DNA Res.">
        <title>The draft genome of MD-2 pineapple using hybrid error correction of long reads.</title>
        <authorList>
            <person name="Redwan R.M."/>
            <person name="Saidin A."/>
            <person name="Kumar S.V."/>
        </authorList>
    </citation>
    <scope>NUCLEOTIDE SEQUENCE [LARGE SCALE GENOMIC DNA]</scope>
    <source>
        <strain evidence="7">cv. MD2</strain>
        <tissue evidence="6">Leaf</tissue>
    </source>
</reference>
<sequence length="1130" mass="122245">MGASAEAFDAYFKMADLDRDGRISGAEAVAFFKGSNLPQQILAQIWTHADRNRTGYLGREEFYNALKLVTVAQRGRQLTPEIVKAALVGPAAAKIPAPQINLPSPMVQMNSVLTSTPSTQLNVPGAPGAQLNAPGAPASQLNVLGASAPQNPGFMGQQFPSASHLMRPPQPTAVLTSIPMQGIDRKPPLGDNLAGQNIPNSSMPNVSTDWLGGRNGGASLGGTPQVANRSVTPPVNHDSFGLSHSGLAPVGSLNLQTPSGTAAPQVAAKDSKALVVSGNGFPSDSSVGGDLFSAAPQAKKDLPSQNFAASSVPNSANDASSVVSGSQHPVKPRQLDQLQSPPSLLAVDSQLQKNQSLVNPNQMNVVQSTSAMHVSSLPAGPVGANSSTQQLSWPKITQTDIQKYTAVFIKVDKDRDGKIRGDEARNLFLSWKLPREVLRQVWELSDQDKDGMLSLREFCTAVFLMERSREGRPLPAVLPNDIWSDGVSLPSTGQFAPTYSAPAWQPSPGLSPQGIQGPPTTIPVTSMKPPARTPIPNESDSTTQPAPQKPKIPVLEKHLVDQLSKEEQSALNSKFQEAADADKRVQELEKEILDSKEKIEFYRTKMQELILYKSRCDNRLNEILERVSADKREAQSLGKKYEEKCKQLGDVASKLTIEEATFRAIQERKLELYNSIVKLQKDGSSDDSLQDRANQIQSDLEGLVKSLNEQCKQYGLRTKPTTLVELPFGWQPGIQEAADDWDEDWDKFGDDGFAIIKELTVEIEKITPPKKESPPTALSDKPSSKEESPVASTPTVESKSEMPPITERPAENDSVHGHSEDESAKSPPGSPGRDASVNHSDEIHSTQSRMFDVSPRASESMSDHGFAESSISGDKFADDHFGGPTFDYGDDADSDGEDDKSKNSFFFGSADLFPIKTKTDSPTAASVYGREQKPFFDSVPSTPASVYGREPKTFFDSVPSTPAGVYGREPKTFFDSVPSTPASVYGREQKTFFDSVPSTPAYNSVFSPRFSEAGDDHSFDNFSTFDSFGTNENSLFNSNSGSFARFDSFRSTADSSFPDPSPFARFDSFRSTADHGGRPETFTRFDSIRSTSGHGSGFPSFDDADPFGTGPFKISDTHSPRQGTDHWSAF</sequence>
<evidence type="ECO:0000256" key="2">
    <source>
        <dbReference type="SAM" id="Coils"/>
    </source>
</evidence>
<feature type="compositionally biased region" description="Acidic residues" evidence="3">
    <location>
        <begin position="888"/>
        <end position="898"/>
    </location>
</feature>
<dbReference type="SMART" id="SM00027">
    <property type="entry name" value="EH"/>
    <property type="match status" value="2"/>
</dbReference>